<feature type="compositionally biased region" description="Basic and acidic residues" evidence="1">
    <location>
        <begin position="1"/>
        <end position="10"/>
    </location>
</feature>
<comment type="caution">
    <text evidence="2">The sequence shown here is derived from an EMBL/GenBank/DDBJ whole genome shotgun (WGS) entry which is preliminary data.</text>
</comment>
<protein>
    <recommendedName>
        <fullName evidence="4">PX domain-containing protein</fullName>
    </recommendedName>
</protein>
<reference evidence="2 3" key="1">
    <citation type="journal article" date="2015" name="Plant Cell">
        <title>Oil accumulation by the oleaginous diatom Fistulifera solaris as revealed by the genome and transcriptome.</title>
        <authorList>
            <person name="Tanaka T."/>
            <person name="Maeda Y."/>
            <person name="Veluchamy A."/>
            <person name="Tanaka M."/>
            <person name="Abida H."/>
            <person name="Marechal E."/>
            <person name="Bowler C."/>
            <person name="Muto M."/>
            <person name="Sunaga Y."/>
            <person name="Tanaka M."/>
            <person name="Yoshino T."/>
            <person name="Taniguchi T."/>
            <person name="Fukuda Y."/>
            <person name="Nemoto M."/>
            <person name="Matsumoto M."/>
            <person name="Wong P.S."/>
            <person name="Aburatani S."/>
            <person name="Fujibuchi W."/>
        </authorList>
    </citation>
    <scope>NUCLEOTIDE SEQUENCE [LARGE SCALE GENOMIC DNA]</scope>
    <source>
        <strain evidence="2 3">JPCC DA0580</strain>
    </source>
</reference>
<feature type="compositionally biased region" description="Polar residues" evidence="1">
    <location>
        <begin position="193"/>
        <end position="228"/>
    </location>
</feature>
<feature type="region of interest" description="Disordered" evidence="1">
    <location>
        <begin position="1"/>
        <end position="124"/>
    </location>
</feature>
<sequence>MVKFTGRSDKAPLLSSSSSIVSSDDRRHNTPVLSSGDHKGGFIKLFARHRPITPTSKPLTTKTRKTVDTRSLVVETESSKKTVPATKRTKNSLRPQPLQENKKDSRRKQRPRKDATKSDPPVAAGDLTAVISQGDCTTGCSHTIATTQSDTGGHDLQTFHSLGGSISQEDHEYCSFPASFDAAENGDEVQHLSPLSSNRSSGKQFTSDASQGSPGKSAKVQQTGSMNGSVAECPEIIMSTEVSSSVNETPPSVSRSVPTVCSRDAEQESTSHKKEIIRSEKDTLESSPPSSPKGKPKLHLQEGSNRTRKIVATVSTSPVNDTLHVPDNKSSQPNLPVRTKRPLSKTKALLSRPFGRSSLPPEIIRKWVVEVSPAEWDADESEWKYRLLIQSRHVNKERKNDLMFPYQQSFTTAFTWRSIADFFWLEESLQQEYQGGLLLPDLSKALRGPINGNIRETPVEAEKLRNWLSDVLNGIRGQGELLMDYEAEGILGSESMEAFLYRSSGPTSLTRSPDPKSPTLSPDRTSATSFIEHLFSPSGILSPFTACAGTTSGHGDMSKNRRAGLLKQIDAISCQSSALEVDRSFDQQESFLDSDPVVRECPTFYIMFIEAEQALLRNYLATAHRTTQKLNNLIDEEEKAGYAWSVFVQSLVMLFAFEKEFESSHIADFKLRPEKVPFCQVEKDLVEQSLEAFTKAKVDRVLPALNVFGAMLRAFVDDLESIDPACKAFADARIDLMKIPQAHDRPASQTWEDKIKDMASRSFGSHIAEEKQLEMQLQNEVEKNRLLKNEKLLYRSLTTFCRGVPIRSSRMAWRYLNTEATQCAAMYAASVALRKSLTVGEKTASKTVARQVQQERQDFEAEIGLVMKIIDLSPKGLSSYDGKRLLKLAHERAGKWDLALAKVLLEAVGFADVEIQLPELSRDLESVCKYACGLRDNLDRCILSLHQLRKACVGRLQVNKQKGPLETARNEFFSELANLFSGTFVNVDKRYSEQRKQVLSQAGVDTSDPFQWKRLCPSSQQNGRATFTQGSAADLINAYFVERDSKTGWIFDQLAQLLQDYSKQVEVIESFVYMNYVGTKLESFLKSKRAEMLVAFEKKTDVTAAINVAMKKRLPHLVSELQVKLGGFGSDVSQTKLKEMKASHLASKEIKAELHELAVRRLVRSREASTEKVISLIGCLSREIEITSTQELKAIGEAMAVLERSIDKEDFDTVVYKLSKKSLKA</sequence>
<feature type="region of interest" description="Disordered" evidence="1">
    <location>
        <begin position="188"/>
        <end position="342"/>
    </location>
</feature>
<dbReference type="OrthoDB" id="46252at2759"/>
<dbReference type="AlphaFoldDB" id="A0A1Z5KC45"/>
<evidence type="ECO:0000313" key="2">
    <source>
        <dbReference type="EMBL" id="GAX23776.1"/>
    </source>
</evidence>
<evidence type="ECO:0000256" key="1">
    <source>
        <dbReference type="SAM" id="MobiDB-lite"/>
    </source>
</evidence>
<proteinExistence type="predicted"/>
<name>A0A1Z5KC45_FISSO</name>
<evidence type="ECO:0000313" key="3">
    <source>
        <dbReference type="Proteomes" id="UP000198406"/>
    </source>
</evidence>
<feature type="compositionally biased region" description="Basic and acidic residues" evidence="1">
    <location>
        <begin position="263"/>
        <end position="284"/>
    </location>
</feature>
<keyword evidence="3" id="KW-1185">Reference proteome</keyword>
<dbReference type="InParanoid" id="A0A1Z5KC45"/>
<evidence type="ECO:0008006" key="4">
    <source>
        <dbReference type="Google" id="ProtNLM"/>
    </source>
</evidence>
<gene>
    <name evidence="2" type="ORF">FisN_12Hh354</name>
</gene>
<feature type="region of interest" description="Disordered" evidence="1">
    <location>
        <begin position="504"/>
        <end position="524"/>
    </location>
</feature>
<dbReference type="EMBL" id="BDSP01000203">
    <property type="protein sequence ID" value="GAX23776.1"/>
    <property type="molecule type" value="Genomic_DNA"/>
</dbReference>
<accession>A0A1Z5KC45</accession>
<dbReference type="Proteomes" id="UP000198406">
    <property type="component" value="Unassembled WGS sequence"/>
</dbReference>
<organism evidence="2 3">
    <name type="scientific">Fistulifera solaris</name>
    <name type="common">Oleaginous diatom</name>
    <dbReference type="NCBI Taxonomy" id="1519565"/>
    <lineage>
        <taxon>Eukaryota</taxon>
        <taxon>Sar</taxon>
        <taxon>Stramenopiles</taxon>
        <taxon>Ochrophyta</taxon>
        <taxon>Bacillariophyta</taxon>
        <taxon>Bacillariophyceae</taxon>
        <taxon>Bacillariophycidae</taxon>
        <taxon>Naviculales</taxon>
        <taxon>Naviculaceae</taxon>
        <taxon>Fistulifera</taxon>
    </lineage>
</organism>
<feature type="compositionally biased region" description="Polar residues" evidence="1">
    <location>
        <begin position="240"/>
        <end position="259"/>
    </location>
</feature>